<comment type="caution">
    <text evidence="1">The sequence shown here is derived from an EMBL/GenBank/DDBJ whole genome shotgun (WGS) entry which is preliminary data.</text>
</comment>
<proteinExistence type="predicted"/>
<reference evidence="1 2" key="1">
    <citation type="submission" date="2019-06" db="EMBL/GenBank/DDBJ databases">
        <title>Sequencing the genomes of 1000 actinobacteria strains.</title>
        <authorList>
            <person name="Klenk H.-P."/>
        </authorList>
    </citation>
    <scope>NUCLEOTIDE SEQUENCE [LARGE SCALE GENOMIC DNA]</scope>
    <source>
        <strain evidence="1 2">DSM 45456</strain>
    </source>
</reference>
<accession>A0A543JRN9</accession>
<name>A0A543JRN9_9PSEU</name>
<evidence type="ECO:0000313" key="2">
    <source>
        <dbReference type="Proteomes" id="UP000316628"/>
    </source>
</evidence>
<evidence type="ECO:0000313" key="1">
    <source>
        <dbReference type="EMBL" id="TQM85510.1"/>
    </source>
</evidence>
<sequence length="155" mass="17052">MVSRLAIPESRSVWELSRAVGEQRGRPIELVPLPMSASGACGLWMAGTSADYICYERDTTPVHQAHIVLHELGHILCGHPGSEPVDSALAGVFPDLSATTLRIMLARRHAGFSTRHETEAETVAYLISEIIDTRPRRARRGLSEVSDRLSRALEQ</sequence>
<protein>
    <recommendedName>
        <fullName evidence="3">IrrE N-terminal-like domain-containing protein</fullName>
    </recommendedName>
</protein>
<organism evidence="1 2">
    <name type="scientific">Saccharothrix saharensis</name>
    <dbReference type="NCBI Taxonomy" id="571190"/>
    <lineage>
        <taxon>Bacteria</taxon>
        <taxon>Bacillati</taxon>
        <taxon>Actinomycetota</taxon>
        <taxon>Actinomycetes</taxon>
        <taxon>Pseudonocardiales</taxon>
        <taxon>Pseudonocardiaceae</taxon>
        <taxon>Saccharothrix</taxon>
    </lineage>
</organism>
<dbReference type="AlphaFoldDB" id="A0A543JRN9"/>
<dbReference type="Proteomes" id="UP000316628">
    <property type="component" value="Unassembled WGS sequence"/>
</dbReference>
<evidence type="ECO:0008006" key="3">
    <source>
        <dbReference type="Google" id="ProtNLM"/>
    </source>
</evidence>
<dbReference type="EMBL" id="VFPP01000001">
    <property type="protein sequence ID" value="TQM85510.1"/>
    <property type="molecule type" value="Genomic_DNA"/>
</dbReference>
<keyword evidence="2" id="KW-1185">Reference proteome</keyword>
<gene>
    <name evidence="1" type="ORF">FHX81_8001</name>
</gene>